<accession>A0A6G8QCR1</accession>
<organism evidence="3 4">
    <name type="scientific">Rubrobacter tropicus</name>
    <dbReference type="NCBI Taxonomy" id="2653851"/>
    <lineage>
        <taxon>Bacteria</taxon>
        <taxon>Bacillati</taxon>
        <taxon>Actinomycetota</taxon>
        <taxon>Rubrobacteria</taxon>
        <taxon>Rubrobacterales</taxon>
        <taxon>Rubrobacteraceae</taxon>
        <taxon>Rubrobacter</taxon>
    </lineage>
</organism>
<evidence type="ECO:0000256" key="1">
    <source>
        <dbReference type="SAM" id="MobiDB-lite"/>
    </source>
</evidence>
<dbReference type="Gene3D" id="3.30.750.24">
    <property type="entry name" value="STAS domain"/>
    <property type="match status" value="1"/>
</dbReference>
<dbReference type="KEGG" id="rub:GBA63_17680"/>
<dbReference type="CDD" id="cd07043">
    <property type="entry name" value="STAS_anti-anti-sigma_factors"/>
    <property type="match status" value="1"/>
</dbReference>
<evidence type="ECO:0000313" key="3">
    <source>
        <dbReference type="EMBL" id="QIN84276.1"/>
    </source>
</evidence>
<reference evidence="3 4" key="1">
    <citation type="submission" date="2019-10" db="EMBL/GenBank/DDBJ databases">
        <title>Rubrobacter sp nov SCSIO 52090 isolated from a deep-sea sediment in the South China Sea.</title>
        <authorList>
            <person name="Chen R.W."/>
        </authorList>
    </citation>
    <scope>NUCLEOTIDE SEQUENCE [LARGE SCALE GENOMIC DNA]</scope>
    <source>
        <strain evidence="3 4">SCSIO 52909</strain>
    </source>
</reference>
<sequence length="161" mass="17642">MARELRRDPVAGARSAPRDPDLLGPLPLGEGAHPPERGRGRREGKVVKDGHRIQVGTVEYEDGRIVLSGEFDLRVRQALREVLRATHRRGRRVLLDLSGVTFMDVGCAKELAFWCLLDPELLVPLDPSWQARASAVACDLGGERHLRVGEDAGTGSGPWPV</sequence>
<dbReference type="Proteomes" id="UP000501452">
    <property type="component" value="Chromosome"/>
</dbReference>
<dbReference type="AlphaFoldDB" id="A0A6G8QCR1"/>
<dbReference type="InterPro" id="IPR058548">
    <property type="entry name" value="MlaB-like_STAS"/>
</dbReference>
<dbReference type="Pfam" id="PF13466">
    <property type="entry name" value="STAS_2"/>
    <property type="match status" value="1"/>
</dbReference>
<keyword evidence="4" id="KW-1185">Reference proteome</keyword>
<protein>
    <submittedName>
        <fullName evidence="3">STAS domain-containing protein</fullName>
    </submittedName>
</protein>
<evidence type="ECO:0000259" key="2">
    <source>
        <dbReference type="PROSITE" id="PS50801"/>
    </source>
</evidence>
<feature type="compositionally biased region" description="Low complexity" evidence="1">
    <location>
        <begin position="22"/>
        <end position="32"/>
    </location>
</feature>
<dbReference type="InterPro" id="IPR036513">
    <property type="entry name" value="STAS_dom_sf"/>
</dbReference>
<name>A0A6G8QCR1_9ACTN</name>
<dbReference type="InterPro" id="IPR002645">
    <property type="entry name" value="STAS_dom"/>
</dbReference>
<proteinExistence type="predicted"/>
<dbReference type="SUPFAM" id="SSF52091">
    <property type="entry name" value="SpoIIaa-like"/>
    <property type="match status" value="1"/>
</dbReference>
<evidence type="ECO:0000313" key="4">
    <source>
        <dbReference type="Proteomes" id="UP000501452"/>
    </source>
</evidence>
<gene>
    <name evidence="3" type="ORF">GBA63_17680</name>
</gene>
<feature type="compositionally biased region" description="Basic and acidic residues" evidence="1">
    <location>
        <begin position="33"/>
        <end position="46"/>
    </location>
</feature>
<dbReference type="EMBL" id="CP045119">
    <property type="protein sequence ID" value="QIN84276.1"/>
    <property type="molecule type" value="Genomic_DNA"/>
</dbReference>
<feature type="domain" description="STAS" evidence="2">
    <location>
        <begin position="65"/>
        <end position="104"/>
    </location>
</feature>
<dbReference type="PROSITE" id="PS50801">
    <property type="entry name" value="STAS"/>
    <property type="match status" value="1"/>
</dbReference>
<feature type="region of interest" description="Disordered" evidence="1">
    <location>
        <begin position="1"/>
        <end position="46"/>
    </location>
</feature>